<gene>
    <name evidence="2" type="ORF">C9994_08280</name>
</gene>
<sequence>VPSLFTFNLTDKSITELSGLSVPDAEVKIAGTKLSHRGPLLITHWGLSGPAVLKLSAWGARVLQEKEYQYTVLVNWLSGNKEPEVRKMLEEFQQENPLKKVAGTPPFQLPKRLWEYLSAKSGIDPEIRWNNFSGKNFNKLINNLVCDEYTASGKTTFKEEFVTCGGVKLGEVNMETLESRICPGLYFAGEVLDIDGVTGGFNFQAAWTTAYLAAKAM</sequence>
<dbReference type="PANTHER" id="PTHR42887">
    <property type="entry name" value="OS12G0638800 PROTEIN"/>
    <property type="match status" value="1"/>
</dbReference>
<comment type="caution">
    <text evidence="2">The sequence shown here is derived from an EMBL/GenBank/DDBJ whole genome shotgun (WGS) entry which is preliminary data.</text>
</comment>
<dbReference type="Gene3D" id="2.40.30.10">
    <property type="entry name" value="Translation factors"/>
    <property type="match status" value="1"/>
</dbReference>
<feature type="non-terminal residue" evidence="2">
    <location>
        <position position="1"/>
    </location>
</feature>
<dbReference type="PANTHER" id="PTHR42887:SF2">
    <property type="entry name" value="OS12G0638800 PROTEIN"/>
    <property type="match status" value="1"/>
</dbReference>
<evidence type="ECO:0000313" key="2">
    <source>
        <dbReference type="EMBL" id="PTB96209.1"/>
    </source>
</evidence>
<dbReference type="SUPFAM" id="SSF51905">
    <property type="entry name" value="FAD/NAD(P)-binding domain"/>
    <property type="match status" value="1"/>
</dbReference>
<evidence type="ECO:0000313" key="3">
    <source>
        <dbReference type="Proteomes" id="UP000240608"/>
    </source>
</evidence>
<accession>A0A2T4DQW3</accession>
<dbReference type="NCBIfam" id="TIGR00275">
    <property type="entry name" value="aminoacetone oxidase family FAD-binding enzyme"/>
    <property type="match status" value="1"/>
</dbReference>
<name>A0A2T4DQW3_9BACT</name>
<evidence type="ECO:0000259" key="1">
    <source>
        <dbReference type="Pfam" id="PF22780"/>
    </source>
</evidence>
<dbReference type="EMBL" id="PYVU01000061">
    <property type="protein sequence ID" value="PTB96209.1"/>
    <property type="molecule type" value="Genomic_DNA"/>
</dbReference>
<dbReference type="Pfam" id="PF22780">
    <property type="entry name" value="HI0933_like_1st"/>
    <property type="match status" value="1"/>
</dbReference>
<protein>
    <submittedName>
        <fullName evidence="2">Aminoacetone oxidase family FAD-binding enzyme</fullName>
    </submittedName>
</protein>
<dbReference type="Gene3D" id="3.50.50.60">
    <property type="entry name" value="FAD/NAD(P)-binding domain"/>
    <property type="match status" value="1"/>
</dbReference>
<dbReference type="SUPFAM" id="SSF160996">
    <property type="entry name" value="HI0933 insert domain-like"/>
    <property type="match status" value="1"/>
</dbReference>
<organism evidence="2 3">
    <name type="scientific">Marivirga lumbricoides</name>
    <dbReference type="NCBI Taxonomy" id="1046115"/>
    <lineage>
        <taxon>Bacteria</taxon>
        <taxon>Pseudomonadati</taxon>
        <taxon>Bacteroidota</taxon>
        <taxon>Cytophagia</taxon>
        <taxon>Cytophagales</taxon>
        <taxon>Marivirgaceae</taxon>
        <taxon>Marivirga</taxon>
    </lineage>
</organism>
<dbReference type="InterPro" id="IPR036188">
    <property type="entry name" value="FAD/NAD-bd_sf"/>
</dbReference>
<dbReference type="InterPro" id="IPR055178">
    <property type="entry name" value="RsdA/BaiN/AoA(So)-like_dom"/>
</dbReference>
<dbReference type="AlphaFoldDB" id="A0A2T4DQW3"/>
<reference evidence="2 3" key="1">
    <citation type="submission" date="2018-03" db="EMBL/GenBank/DDBJ databases">
        <title>Cross-interface Injection: A General Nanoliter Liquid Handling Method Applied to Single Cells Genome Amplification Automated Nanoliter Liquid Handling Applied to Single Cell Multiple Displacement Amplification.</title>
        <authorList>
            <person name="Yun J."/>
            <person name="Xu P."/>
            <person name="Xu J."/>
            <person name="Dai X."/>
            <person name="Wang Y."/>
            <person name="Zheng X."/>
            <person name="Cao C."/>
            <person name="Yi Q."/>
            <person name="Zhu Y."/>
            <person name="Wang L."/>
            <person name="Dong Z."/>
            <person name="Huang Y."/>
            <person name="Huang L."/>
            <person name="Du W."/>
        </authorList>
    </citation>
    <scope>NUCLEOTIDE SEQUENCE [LARGE SCALE GENOMIC DNA]</scope>
    <source>
        <strain evidence="2 3">Z-D1-2</strain>
    </source>
</reference>
<dbReference type="Proteomes" id="UP000240608">
    <property type="component" value="Unassembled WGS sequence"/>
</dbReference>
<feature type="domain" description="RsdA/BaiN/AoA(So)-like insert" evidence="1">
    <location>
        <begin position="1"/>
        <end position="162"/>
    </location>
</feature>
<dbReference type="InterPro" id="IPR004792">
    <property type="entry name" value="BaiN-like"/>
</dbReference>
<proteinExistence type="predicted"/>